<proteinExistence type="predicted"/>
<dbReference type="RefSeq" id="WP_069945627.1">
    <property type="nucleotide sequence ID" value="NZ_MIPW01000036.1"/>
</dbReference>
<sequence length="119" mass="12953">MADQSSGSKWSEAFVREIANSGRKPFTEEGIKLLIASFVNQVPDLELAAKFGVTRQAVQKRRKLFLSRVEALEKSQSPGFVVKQVIVHSSDVAKLDTLERNSIKKHGAGASKESLAAAV</sequence>
<evidence type="ECO:0008006" key="3">
    <source>
        <dbReference type="Google" id="ProtNLM"/>
    </source>
</evidence>
<name>A0AB36FNQ3_ALTMA</name>
<evidence type="ECO:0000313" key="1">
    <source>
        <dbReference type="EMBL" id="OES24460.1"/>
    </source>
</evidence>
<dbReference type="Proteomes" id="UP000095392">
    <property type="component" value="Unassembled WGS sequence"/>
</dbReference>
<dbReference type="AlphaFoldDB" id="A0AB36FNQ3"/>
<keyword evidence="2" id="KW-1185">Reference proteome</keyword>
<gene>
    <name evidence="1" type="ORF">BFV95_4727</name>
</gene>
<evidence type="ECO:0000313" key="2">
    <source>
        <dbReference type="Proteomes" id="UP000095392"/>
    </source>
</evidence>
<organism evidence="1 2">
    <name type="scientific">Alteromonas macleodii</name>
    <name type="common">Pseudoalteromonas macleodii</name>
    <dbReference type="NCBI Taxonomy" id="28108"/>
    <lineage>
        <taxon>Bacteria</taxon>
        <taxon>Pseudomonadati</taxon>
        <taxon>Pseudomonadota</taxon>
        <taxon>Gammaproteobacteria</taxon>
        <taxon>Alteromonadales</taxon>
        <taxon>Alteromonadaceae</taxon>
        <taxon>Alteromonas/Salinimonas group</taxon>
        <taxon>Alteromonas</taxon>
    </lineage>
</organism>
<reference evidence="1 2" key="1">
    <citation type="submission" date="2016-09" db="EMBL/GenBank/DDBJ databases">
        <title>Draft Genome Sequence of four Alteromonas macleodii strains isolated from copper coupons and grown long-term at elevated copper levels.</title>
        <authorList>
            <person name="Cusick K."/>
            <person name="Dale J."/>
            <person name="Little B."/>
            <person name="Biffinger J."/>
        </authorList>
    </citation>
    <scope>NUCLEOTIDE SEQUENCE [LARGE SCALE GENOMIC DNA]</scope>
    <source>
        <strain evidence="1 2">KCP01</strain>
    </source>
</reference>
<accession>A0AB36FNQ3</accession>
<dbReference type="EMBL" id="MIPY01000061">
    <property type="protein sequence ID" value="OES24460.1"/>
    <property type="molecule type" value="Genomic_DNA"/>
</dbReference>
<protein>
    <recommendedName>
        <fullName evidence="3">TrfB transcriptional repressor protein domain-containing protein</fullName>
    </recommendedName>
</protein>
<comment type="caution">
    <text evidence="1">The sequence shown here is derived from an EMBL/GenBank/DDBJ whole genome shotgun (WGS) entry which is preliminary data.</text>
</comment>